<feature type="domain" description="Core-binding (CB)" evidence="7">
    <location>
        <begin position="1"/>
        <end position="82"/>
    </location>
</feature>
<dbReference type="RefSeq" id="WP_307397760.1">
    <property type="nucleotide sequence ID" value="NZ_BAAADK010000020.1"/>
</dbReference>
<dbReference type="PROSITE" id="PS51898">
    <property type="entry name" value="TYR_RECOMBINASE"/>
    <property type="match status" value="1"/>
</dbReference>
<evidence type="ECO:0000313" key="9">
    <source>
        <dbReference type="Proteomes" id="UP001235840"/>
    </source>
</evidence>
<dbReference type="PROSITE" id="PS51900">
    <property type="entry name" value="CB"/>
    <property type="match status" value="1"/>
</dbReference>
<evidence type="ECO:0000259" key="7">
    <source>
        <dbReference type="PROSITE" id="PS51900"/>
    </source>
</evidence>
<name>A0ABT9W4M0_9BACI</name>
<feature type="domain" description="Tyr recombinase" evidence="6">
    <location>
        <begin position="104"/>
        <end position="294"/>
    </location>
</feature>
<dbReference type="Pfam" id="PF02899">
    <property type="entry name" value="Phage_int_SAM_1"/>
    <property type="match status" value="1"/>
</dbReference>
<accession>A0ABT9W4M0</accession>
<organism evidence="8 9">
    <name type="scientific">Caldalkalibacillus horti</name>
    <dbReference type="NCBI Taxonomy" id="77523"/>
    <lineage>
        <taxon>Bacteria</taxon>
        <taxon>Bacillati</taxon>
        <taxon>Bacillota</taxon>
        <taxon>Bacilli</taxon>
        <taxon>Bacillales</taxon>
        <taxon>Bacillaceae</taxon>
        <taxon>Caldalkalibacillus</taxon>
    </lineage>
</organism>
<dbReference type="InterPro" id="IPR004107">
    <property type="entry name" value="Integrase_SAM-like_N"/>
</dbReference>
<evidence type="ECO:0000256" key="4">
    <source>
        <dbReference type="ARBA" id="ARBA00023172"/>
    </source>
</evidence>
<sequence length="301" mass="35627">MKFGIDEFINERKFMNVSEHTIRRYEQQFNQFNNYMTENEVINVEEVTSNHVKSFLMNFQNDAPSTRNSRIRTLKSFFNFMFSCEVIIEAKNPMKKISYVREDVQIEVFSDEQIRQMLAYYRRLKGRDKSFFAYRDHTIIIFLLATGVRLGEMCNLKWSDVDLDTGTIVVFGKKRQSRSIPITDKLTKELLAYKHYVDNHFRFEPQYVFTNSLNHKMTTSAGKQIFQRLKAIMNFKNCRLSAHTFRHSFAHRCLMAGMDVFTLQKLLGHSKLDMTMRYVALWGTALRDQAEKYSPLNSLDI</sequence>
<dbReference type="InterPro" id="IPR011010">
    <property type="entry name" value="DNA_brk_join_enz"/>
</dbReference>
<dbReference type="InterPro" id="IPR044068">
    <property type="entry name" value="CB"/>
</dbReference>
<keyword evidence="3 5" id="KW-0238">DNA-binding</keyword>
<proteinExistence type="inferred from homology"/>
<keyword evidence="9" id="KW-1185">Reference proteome</keyword>
<evidence type="ECO:0000256" key="1">
    <source>
        <dbReference type="ARBA" id="ARBA00008857"/>
    </source>
</evidence>
<dbReference type="Proteomes" id="UP001235840">
    <property type="component" value="Unassembled WGS sequence"/>
</dbReference>
<dbReference type="CDD" id="cd00397">
    <property type="entry name" value="DNA_BRE_C"/>
    <property type="match status" value="1"/>
</dbReference>
<dbReference type="Pfam" id="PF00589">
    <property type="entry name" value="Phage_integrase"/>
    <property type="match status" value="1"/>
</dbReference>
<reference evidence="8 9" key="1">
    <citation type="submission" date="2023-07" db="EMBL/GenBank/DDBJ databases">
        <title>Genomic Encyclopedia of Type Strains, Phase IV (KMG-IV): sequencing the most valuable type-strain genomes for metagenomic binning, comparative biology and taxonomic classification.</title>
        <authorList>
            <person name="Goeker M."/>
        </authorList>
    </citation>
    <scope>NUCLEOTIDE SEQUENCE [LARGE SCALE GENOMIC DNA]</scope>
    <source>
        <strain evidence="8 9">DSM 12751</strain>
    </source>
</reference>
<evidence type="ECO:0000256" key="2">
    <source>
        <dbReference type="ARBA" id="ARBA00022908"/>
    </source>
</evidence>
<dbReference type="InterPro" id="IPR010998">
    <property type="entry name" value="Integrase_recombinase_N"/>
</dbReference>
<comment type="similarity">
    <text evidence="1">Belongs to the 'phage' integrase family.</text>
</comment>
<dbReference type="InterPro" id="IPR050090">
    <property type="entry name" value="Tyrosine_recombinase_XerCD"/>
</dbReference>
<evidence type="ECO:0000313" key="8">
    <source>
        <dbReference type="EMBL" id="MDQ0168201.1"/>
    </source>
</evidence>
<dbReference type="EMBL" id="JAUSTY010000025">
    <property type="protein sequence ID" value="MDQ0168201.1"/>
    <property type="molecule type" value="Genomic_DNA"/>
</dbReference>
<comment type="caution">
    <text evidence="8">The sequence shown here is derived from an EMBL/GenBank/DDBJ whole genome shotgun (WGS) entry which is preliminary data.</text>
</comment>
<evidence type="ECO:0000256" key="5">
    <source>
        <dbReference type="PROSITE-ProRule" id="PRU01248"/>
    </source>
</evidence>
<dbReference type="PANTHER" id="PTHR30349">
    <property type="entry name" value="PHAGE INTEGRASE-RELATED"/>
    <property type="match status" value="1"/>
</dbReference>
<dbReference type="InterPro" id="IPR002104">
    <property type="entry name" value="Integrase_catalytic"/>
</dbReference>
<dbReference type="InterPro" id="IPR013762">
    <property type="entry name" value="Integrase-like_cat_sf"/>
</dbReference>
<keyword evidence="4" id="KW-0233">DNA recombination</keyword>
<dbReference type="Gene3D" id="1.10.443.10">
    <property type="entry name" value="Intergrase catalytic core"/>
    <property type="match status" value="1"/>
</dbReference>
<dbReference type="Gene3D" id="1.10.150.130">
    <property type="match status" value="1"/>
</dbReference>
<protein>
    <submittedName>
        <fullName evidence="8">Integrase/recombinase XerD</fullName>
    </submittedName>
</protein>
<keyword evidence="2" id="KW-0229">DNA integration</keyword>
<dbReference type="PANTHER" id="PTHR30349:SF41">
    <property type="entry name" value="INTEGRASE_RECOMBINASE PROTEIN MJ0367-RELATED"/>
    <property type="match status" value="1"/>
</dbReference>
<evidence type="ECO:0000256" key="3">
    <source>
        <dbReference type="ARBA" id="ARBA00023125"/>
    </source>
</evidence>
<gene>
    <name evidence="8" type="ORF">J2S11_004153</name>
</gene>
<evidence type="ECO:0000259" key="6">
    <source>
        <dbReference type="PROSITE" id="PS51898"/>
    </source>
</evidence>
<dbReference type="SUPFAM" id="SSF56349">
    <property type="entry name" value="DNA breaking-rejoining enzymes"/>
    <property type="match status" value="1"/>
</dbReference>